<evidence type="ECO:0000313" key="4">
    <source>
        <dbReference type="EMBL" id="EGJ51791.1"/>
    </source>
</evidence>
<dbReference type="InterPro" id="IPR006619">
    <property type="entry name" value="PGRP_domain_met/bac"/>
</dbReference>
<feature type="domain" description="Peptidoglycan recognition protein family" evidence="3">
    <location>
        <begin position="2"/>
        <end position="126"/>
    </location>
</feature>
<proteinExistence type="inferred from homology"/>
<dbReference type="Proteomes" id="UP000007844">
    <property type="component" value="Chromosome"/>
</dbReference>
<dbReference type="InterPro" id="IPR002502">
    <property type="entry name" value="Amidase_domain"/>
</dbReference>
<reference evidence="4 5" key="1">
    <citation type="journal article" date="2011" name="J. Bacteriol.">
        <title>Genome sequence of the mercury-methylating and pleomorphic Desulfovibrio africanus Strain Walvis Bay.</title>
        <authorList>
            <person name="Brown S.D."/>
            <person name="Wall J.D."/>
            <person name="Kucken A.M."/>
            <person name="Gilmour C.C."/>
            <person name="Podar M."/>
            <person name="Brandt C.C."/>
            <person name="Teshima H."/>
            <person name="Detter J.C."/>
            <person name="Han C.S."/>
            <person name="Land M.L."/>
            <person name="Lucas S."/>
            <person name="Han J."/>
            <person name="Pennacchio L."/>
            <person name="Nolan M."/>
            <person name="Pitluck S."/>
            <person name="Woyke T."/>
            <person name="Goodwin L."/>
            <person name="Palumbo A.V."/>
            <person name="Elias D.A."/>
        </authorList>
    </citation>
    <scope>NUCLEOTIDE SEQUENCE [LARGE SCALE GENOMIC DNA]</scope>
    <source>
        <strain evidence="4 5">Walvis Bay</strain>
    </source>
</reference>
<evidence type="ECO:0000313" key="5">
    <source>
        <dbReference type="Proteomes" id="UP000007844"/>
    </source>
</evidence>
<gene>
    <name evidence="4" type="ORF">Desaf_3507</name>
</gene>
<dbReference type="GO" id="GO:0008270">
    <property type="term" value="F:zinc ion binding"/>
    <property type="evidence" value="ECO:0007669"/>
    <property type="project" value="InterPro"/>
</dbReference>
<dbReference type="KEGG" id="daf:Desaf_3507"/>
<accession>F3YY15</accession>
<dbReference type="HOGENOM" id="CLU_079366_1_0_7"/>
<dbReference type="SMART" id="SM00701">
    <property type="entry name" value="PGRP"/>
    <property type="match status" value="1"/>
</dbReference>
<feature type="domain" description="N-acetylmuramoyl-L-alanine amidase" evidence="2">
    <location>
        <begin position="2"/>
        <end position="133"/>
    </location>
</feature>
<comment type="similarity">
    <text evidence="1">Belongs to the N-acetylmuramoyl-L-alanine amidase 2 family.</text>
</comment>
<evidence type="ECO:0000259" key="2">
    <source>
        <dbReference type="SMART" id="SM00644"/>
    </source>
</evidence>
<dbReference type="PANTHER" id="PTHR11022">
    <property type="entry name" value="PEPTIDOGLYCAN RECOGNITION PROTEIN"/>
    <property type="match status" value="1"/>
</dbReference>
<dbReference type="Gene3D" id="3.40.80.10">
    <property type="entry name" value="Peptidoglycan recognition protein-like"/>
    <property type="match status" value="1"/>
</dbReference>
<dbReference type="InterPro" id="IPR036505">
    <property type="entry name" value="Amidase/PGRP_sf"/>
</dbReference>
<dbReference type="Pfam" id="PF01510">
    <property type="entry name" value="Amidase_2"/>
    <property type="match status" value="1"/>
</dbReference>
<dbReference type="SUPFAM" id="SSF55846">
    <property type="entry name" value="N-acetylmuramoyl-L-alanine amidase-like"/>
    <property type="match status" value="1"/>
</dbReference>
<sequence length="149" mass="16274">MDASKVKYIVIHCADTPPELDIGAAEIDRWHKQNGWDGIGYHYVIRRSGVIESGRPLDINAAPGWQTVTGAHVAGMNSQAIGICLVGGRHGKPDFSGQQRESLWLLVETLKRIAPEAEVVGHRDLDKGKTCPGFDVRAWWANRGQHGAG</sequence>
<dbReference type="CDD" id="cd06583">
    <property type="entry name" value="PGRP"/>
    <property type="match status" value="1"/>
</dbReference>
<dbReference type="PANTHER" id="PTHR11022:SF41">
    <property type="entry name" value="PEPTIDOGLYCAN-RECOGNITION PROTEIN LC-RELATED"/>
    <property type="match status" value="1"/>
</dbReference>
<name>F3YY15_DESAF</name>
<keyword evidence="5" id="KW-1185">Reference proteome</keyword>
<dbReference type="AlphaFoldDB" id="F3YY15"/>
<dbReference type="EMBL" id="CP003221">
    <property type="protein sequence ID" value="EGJ51791.1"/>
    <property type="molecule type" value="Genomic_DNA"/>
</dbReference>
<dbReference type="eggNOG" id="COG3023">
    <property type="taxonomic scope" value="Bacteria"/>
</dbReference>
<organism evidence="4 5">
    <name type="scientific">Desulfocurvibacter africanus subsp. africanus str. Walvis Bay</name>
    <dbReference type="NCBI Taxonomy" id="690850"/>
    <lineage>
        <taxon>Bacteria</taxon>
        <taxon>Pseudomonadati</taxon>
        <taxon>Thermodesulfobacteriota</taxon>
        <taxon>Desulfovibrionia</taxon>
        <taxon>Desulfovibrionales</taxon>
        <taxon>Desulfovibrionaceae</taxon>
        <taxon>Desulfocurvibacter</taxon>
    </lineage>
</organism>
<dbReference type="InterPro" id="IPR015510">
    <property type="entry name" value="PGRP"/>
</dbReference>
<evidence type="ECO:0000256" key="1">
    <source>
        <dbReference type="ARBA" id="ARBA00007553"/>
    </source>
</evidence>
<dbReference type="RefSeq" id="WP_014261405.1">
    <property type="nucleotide sequence ID" value="NC_016629.1"/>
</dbReference>
<dbReference type="STRING" id="690850.Desaf_3507"/>
<dbReference type="GO" id="GO:0008745">
    <property type="term" value="F:N-acetylmuramoyl-L-alanine amidase activity"/>
    <property type="evidence" value="ECO:0007669"/>
    <property type="project" value="InterPro"/>
</dbReference>
<dbReference type="GO" id="GO:0009253">
    <property type="term" value="P:peptidoglycan catabolic process"/>
    <property type="evidence" value="ECO:0007669"/>
    <property type="project" value="InterPro"/>
</dbReference>
<evidence type="ECO:0000259" key="3">
    <source>
        <dbReference type="SMART" id="SM00701"/>
    </source>
</evidence>
<dbReference type="SMART" id="SM00644">
    <property type="entry name" value="Ami_2"/>
    <property type="match status" value="1"/>
</dbReference>
<protein>
    <submittedName>
        <fullName evidence="4">N-acetylmuramoyl-L-alanine amidase family 2</fullName>
    </submittedName>
</protein>